<dbReference type="SUPFAM" id="SSF53850">
    <property type="entry name" value="Periplasmic binding protein-like II"/>
    <property type="match status" value="1"/>
</dbReference>
<sequence>MTIIAQARLGLHDPHDCTDATDELTVLHAVYDTLVKREGQGFVPALARSWEVSEDAKVWTFTLEPNVQFHDGTPCDAAAVAASLERMAREDKGYTLGAPAVWRQFLGGARLEVLDPMQLRVTMTAPMADLLDVLEQGFIVAPSAFAALDARVRRAQIG</sequence>
<name>A0A0F8Y4M8_9ZZZZ</name>
<dbReference type="GO" id="GO:0030313">
    <property type="term" value="C:cell envelope"/>
    <property type="evidence" value="ECO:0007669"/>
    <property type="project" value="UniProtKB-SubCell"/>
</dbReference>
<dbReference type="PANTHER" id="PTHR30290:SF10">
    <property type="entry name" value="PERIPLASMIC OLIGOPEPTIDE-BINDING PROTEIN-RELATED"/>
    <property type="match status" value="1"/>
</dbReference>
<feature type="non-terminal residue" evidence="6">
    <location>
        <position position="158"/>
    </location>
</feature>
<evidence type="ECO:0000259" key="5">
    <source>
        <dbReference type="Pfam" id="PF00496"/>
    </source>
</evidence>
<dbReference type="AlphaFoldDB" id="A0A0F8Y4M8"/>
<protein>
    <recommendedName>
        <fullName evidence="5">Solute-binding protein family 5 domain-containing protein</fullName>
    </recommendedName>
</protein>
<proteinExistence type="inferred from homology"/>
<dbReference type="Pfam" id="PF00496">
    <property type="entry name" value="SBP_bac_5"/>
    <property type="match status" value="1"/>
</dbReference>
<evidence type="ECO:0000256" key="4">
    <source>
        <dbReference type="ARBA" id="ARBA00022729"/>
    </source>
</evidence>
<keyword evidence="3" id="KW-0813">Transport</keyword>
<dbReference type="EMBL" id="LAZR01055446">
    <property type="protein sequence ID" value="KKK76347.1"/>
    <property type="molecule type" value="Genomic_DNA"/>
</dbReference>
<keyword evidence="4" id="KW-0732">Signal</keyword>
<evidence type="ECO:0000256" key="2">
    <source>
        <dbReference type="ARBA" id="ARBA00005695"/>
    </source>
</evidence>
<feature type="domain" description="Solute-binding protein family 5" evidence="5">
    <location>
        <begin position="42"/>
        <end position="142"/>
    </location>
</feature>
<comment type="caution">
    <text evidence="6">The sequence shown here is derived from an EMBL/GenBank/DDBJ whole genome shotgun (WGS) entry which is preliminary data.</text>
</comment>
<comment type="subcellular location">
    <subcellularLocation>
        <location evidence="1">Cell envelope</location>
    </subcellularLocation>
</comment>
<dbReference type="GO" id="GO:0015833">
    <property type="term" value="P:peptide transport"/>
    <property type="evidence" value="ECO:0007669"/>
    <property type="project" value="TreeGrafter"/>
</dbReference>
<dbReference type="PANTHER" id="PTHR30290">
    <property type="entry name" value="PERIPLASMIC BINDING COMPONENT OF ABC TRANSPORTER"/>
    <property type="match status" value="1"/>
</dbReference>
<gene>
    <name evidence="6" type="ORF">LCGC14_2864570</name>
</gene>
<dbReference type="Gene3D" id="3.90.76.10">
    <property type="entry name" value="Dipeptide-binding Protein, Domain 1"/>
    <property type="match status" value="1"/>
</dbReference>
<evidence type="ECO:0000256" key="1">
    <source>
        <dbReference type="ARBA" id="ARBA00004196"/>
    </source>
</evidence>
<dbReference type="GO" id="GO:1904680">
    <property type="term" value="F:peptide transmembrane transporter activity"/>
    <property type="evidence" value="ECO:0007669"/>
    <property type="project" value="TreeGrafter"/>
</dbReference>
<evidence type="ECO:0000256" key="3">
    <source>
        <dbReference type="ARBA" id="ARBA00022448"/>
    </source>
</evidence>
<comment type="similarity">
    <text evidence="2">Belongs to the bacterial solute-binding protein 5 family.</text>
</comment>
<reference evidence="6" key="1">
    <citation type="journal article" date="2015" name="Nature">
        <title>Complex archaea that bridge the gap between prokaryotes and eukaryotes.</title>
        <authorList>
            <person name="Spang A."/>
            <person name="Saw J.H."/>
            <person name="Jorgensen S.L."/>
            <person name="Zaremba-Niedzwiedzka K."/>
            <person name="Martijn J."/>
            <person name="Lind A.E."/>
            <person name="van Eijk R."/>
            <person name="Schleper C."/>
            <person name="Guy L."/>
            <person name="Ettema T.J."/>
        </authorList>
    </citation>
    <scope>NUCLEOTIDE SEQUENCE</scope>
</reference>
<dbReference type="InterPro" id="IPR039424">
    <property type="entry name" value="SBP_5"/>
</dbReference>
<dbReference type="InterPro" id="IPR000914">
    <property type="entry name" value="SBP_5_dom"/>
</dbReference>
<accession>A0A0F8Y4M8</accession>
<evidence type="ECO:0000313" key="6">
    <source>
        <dbReference type="EMBL" id="KKK76347.1"/>
    </source>
</evidence>
<organism evidence="6">
    <name type="scientific">marine sediment metagenome</name>
    <dbReference type="NCBI Taxonomy" id="412755"/>
    <lineage>
        <taxon>unclassified sequences</taxon>
        <taxon>metagenomes</taxon>
        <taxon>ecological metagenomes</taxon>
    </lineage>
</organism>